<dbReference type="GO" id="GO:0003677">
    <property type="term" value="F:DNA binding"/>
    <property type="evidence" value="ECO:0007669"/>
    <property type="project" value="UniProtKB-KW"/>
</dbReference>
<dbReference type="Gene3D" id="1.10.260.40">
    <property type="entry name" value="lambda repressor-like DNA-binding domains"/>
    <property type="match status" value="1"/>
</dbReference>
<sequence>MFFVIKLTIKRIRCEKKMTQRELALAVGITREYLSAVENGQKVPSLALLGSIAIALGVSATELLSEQPGAANRSIDCKK</sequence>
<dbReference type="Pfam" id="PF01381">
    <property type="entry name" value="HTH_3"/>
    <property type="match status" value="1"/>
</dbReference>
<dbReference type="OrthoDB" id="9808239at2"/>
<dbReference type="KEGG" id="mana:MAMMFC1_01139"/>
<dbReference type="PANTHER" id="PTHR46797:SF1">
    <property type="entry name" value="METHYLPHOSPHONATE SYNTHASE"/>
    <property type="match status" value="1"/>
</dbReference>
<dbReference type="EMBL" id="AP018449">
    <property type="protein sequence ID" value="BBB90488.1"/>
    <property type="molecule type" value="Genomic_DNA"/>
</dbReference>
<dbReference type="GO" id="GO:0005829">
    <property type="term" value="C:cytosol"/>
    <property type="evidence" value="ECO:0007669"/>
    <property type="project" value="TreeGrafter"/>
</dbReference>
<keyword evidence="1" id="KW-0238">DNA-binding</keyword>
<protein>
    <submittedName>
        <fullName evidence="3">Anaerobic benzoate catabolism transcriptional regulator</fullName>
    </submittedName>
</protein>
<dbReference type="InterPro" id="IPR050807">
    <property type="entry name" value="TransReg_Diox_bact_type"/>
</dbReference>
<dbReference type="Proteomes" id="UP000276437">
    <property type="component" value="Chromosome"/>
</dbReference>
<dbReference type="PANTHER" id="PTHR46797">
    <property type="entry name" value="HTH-TYPE TRANSCRIPTIONAL REGULATOR"/>
    <property type="match status" value="1"/>
</dbReference>
<dbReference type="InterPro" id="IPR010982">
    <property type="entry name" value="Lambda_DNA-bd_dom_sf"/>
</dbReference>
<dbReference type="GO" id="GO:0003700">
    <property type="term" value="F:DNA-binding transcription factor activity"/>
    <property type="evidence" value="ECO:0007669"/>
    <property type="project" value="TreeGrafter"/>
</dbReference>
<organism evidence="3 4">
    <name type="scientific">Methylomusa anaerophila</name>
    <dbReference type="NCBI Taxonomy" id="1930071"/>
    <lineage>
        <taxon>Bacteria</taxon>
        <taxon>Bacillati</taxon>
        <taxon>Bacillota</taxon>
        <taxon>Negativicutes</taxon>
        <taxon>Selenomonadales</taxon>
        <taxon>Sporomusaceae</taxon>
        <taxon>Methylomusa</taxon>
    </lineage>
</organism>
<keyword evidence="4" id="KW-1185">Reference proteome</keyword>
<dbReference type="PROSITE" id="PS50943">
    <property type="entry name" value="HTH_CROC1"/>
    <property type="match status" value="1"/>
</dbReference>
<name>A0A348AHE0_9FIRM</name>
<dbReference type="SUPFAM" id="SSF47413">
    <property type="entry name" value="lambda repressor-like DNA-binding domains"/>
    <property type="match status" value="1"/>
</dbReference>
<dbReference type="SMART" id="SM00530">
    <property type="entry name" value="HTH_XRE"/>
    <property type="match status" value="1"/>
</dbReference>
<proteinExistence type="predicted"/>
<dbReference type="InterPro" id="IPR001387">
    <property type="entry name" value="Cro/C1-type_HTH"/>
</dbReference>
<evidence type="ECO:0000313" key="3">
    <source>
        <dbReference type="EMBL" id="BBB90488.1"/>
    </source>
</evidence>
<evidence type="ECO:0000256" key="1">
    <source>
        <dbReference type="ARBA" id="ARBA00023125"/>
    </source>
</evidence>
<accession>A0A348AHE0</accession>
<dbReference type="CDD" id="cd00093">
    <property type="entry name" value="HTH_XRE"/>
    <property type="match status" value="1"/>
</dbReference>
<gene>
    <name evidence="3" type="ORF">MAMMFC1_01139</name>
</gene>
<feature type="domain" description="HTH cro/C1-type" evidence="2">
    <location>
        <begin position="9"/>
        <end position="63"/>
    </location>
</feature>
<evidence type="ECO:0000259" key="2">
    <source>
        <dbReference type="PROSITE" id="PS50943"/>
    </source>
</evidence>
<evidence type="ECO:0000313" key="4">
    <source>
        <dbReference type="Proteomes" id="UP000276437"/>
    </source>
</evidence>
<dbReference type="AlphaFoldDB" id="A0A348AHE0"/>
<reference evidence="3 4" key="1">
    <citation type="journal article" date="2018" name="Int. J. Syst. Evol. Microbiol.">
        <title>Methylomusa anaerophila gen. nov., sp. nov., an anaerobic methanol-utilizing bacterium isolated from a microbial fuel cell.</title>
        <authorList>
            <person name="Amano N."/>
            <person name="Yamamuro A."/>
            <person name="Miyahara M."/>
            <person name="Kouzuma A."/>
            <person name="Abe T."/>
            <person name="Watanabe K."/>
        </authorList>
    </citation>
    <scope>NUCLEOTIDE SEQUENCE [LARGE SCALE GENOMIC DNA]</scope>
    <source>
        <strain evidence="3 4">MMFC1</strain>
    </source>
</reference>